<proteinExistence type="predicted"/>
<gene>
    <name evidence="2" type="ORF">L596_015345</name>
</gene>
<feature type="transmembrane region" description="Helical" evidence="1">
    <location>
        <begin position="136"/>
        <end position="161"/>
    </location>
</feature>
<evidence type="ECO:0000256" key="1">
    <source>
        <dbReference type="SAM" id="Phobius"/>
    </source>
</evidence>
<dbReference type="EMBL" id="AZBU02000004">
    <property type="protein sequence ID" value="TKR81482.1"/>
    <property type="molecule type" value="Genomic_DNA"/>
</dbReference>
<reference evidence="2" key="3">
    <citation type="journal article" date="2019" name="G3 (Bethesda)">
        <title>Hybrid Assembly of the Genome of the Entomopathogenic Nematode Steinernema carpocapsae Identifies the X-Chromosome.</title>
        <authorList>
            <person name="Serra L."/>
            <person name="Macchietto M."/>
            <person name="Macias-Munoz A."/>
            <person name="McGill C.J."/>
            <person name="Rodriguez I.M."/>
            <person name="Rodriguez B."/>
            <person name="Murad R."/>
            <person name="Mortazavi A."/>
        </authorList>
    </citation>
    <scope>NUCLEOTIDE SEQUENCE</scope>
    <source>
        <strain evidence="2">ALL</strain>
    </source>
</reference>
<accession>A0A4U5NFK4</accession>
<sequence length="200" mass="23306">MSPSSPEGFREPHFFEIGYTGDDSFDQHHTDYEVCWGACHTQKTAKVISAISLFLAFTSMVIATYYKKEDLMIVAGIYIATSMLLIGAVFMKMPRLMLPCIVVSVLRDIFEFYLCGRLGSGLYRILKVDAMSGDQLLLFTFVMLLVAIHASLSIWIIWTLYIHYCYLRDRPVNFTWNGEQRSSWVYRVRRNIRWLFRKHS</sequence>
<reference evidence="2" key="2">
    <citation type="journal article" date="2015" name="Genome Biol.">
        <title>Comparative genomics of Steinernema reveals deeply conserved gene regulatory networks.</title>
        <authorList>
            <person name="Dillman A.R."/>
            <person name="Macchietto M."/>
            <person name="Porter C.F."/>
            <person name="Rogers A."/>
            <person name="Williams B."/>
            <person name="Antoshechkin I."/>
            <person name="Lee M.M."/>
            <person name="Goodwin Z."/>
            <person name="Lu X."/>
            <person name="Lewis E.E."/>
            <person name="Goodrich-Blair H."/>
            <person name="Stock S.P."/>
            <person name="Adams B.J."/>
            <person name="Sternberg P.W."/>
            <person name="Mortazavi A."/>
        </authorList>
    </citation>
    <scope>NUCLEOTIDE SEQUENCE [LARGE SCALE GENOMIC DNA]</scope>
    <source>
        <strain evidence="2">ALL</strain>
    </source>
</reference>
<reference evidence="2" key="1">
    <citation type="submission" date="2013-11" db="EMBL/GenBank/DDBJ databases">
        <authorList>
            <person name="Sternberg P."/>
            <person name="Dillman A."/>
            <person name="Macchietto M."/>
        </authorList>
    </citation>
    <scope>NUCLEOTIDE SEQUENCE</scope>
    <source>
        <strain evidence="2">ALL</strain>
    </source>
</reference>
<keyword evidence="1" id="KW-0812">Transmembrane</keyword>
<organism evidence="2">
    <name type="scientific">Steinernema carpocapsae</name>
    <name type="common">Entomopathogenic nematode</name>
    <dbReference type="NCBI Taxonomy" id="34508"/>
    <lineage>
        <taxon>Eukaryota</taxon>
        <taxon>Metazoa</taxon>
        <taxon>Ecdysozoa</taxon>
        <taxon>Nematoda</taxon>
        <taxon>Chromadorea</taxon>
        <taxon>Rhabditida</taxon>
        <taxon>Tylenchina</taxon>
        <taxon>Panagrolaimomorpha</taxon>
        <taxon>Strongyloidoidea</taxon>
        <taxon>Steinernematidae</taxon>
        <taxon>Steinernema</taxon>
    </lineage>
</organism>
<evidence type="ECO:0000313" key="2">
    <source>
        <dbReference type="EMBL" id="TKR81482.1"/>
    </source>
</evidence>
<keyword evidence="1" id="KW-1133">Transmembrane helix</keyword>
<dbReference type="AlphaFoldDB" id="A0A4U5NFK4"/>
<feature type="transmembrane region" description="Helical" evidence="1">
    <location>
        <begin position="47"/>
        <end position="66"/>
    </location>
</feature>
<keyword evidence="1" id="KW-0472">Membrane</keyword>
<protein>
    <submittedName>
        <fullName evidence="2">Uncharacterized protein</fullName>
    </submittedName>
</protein>
<name>A0A4U5NFK4_STECR</name>
<comment type="caution">
    <text evidence="2">The sequence shown here is derived from an EMBL/GenBank/DDBJ whole genome shotgun (WGS) entry which is preliminary data.</text>
</comment>
<feature type="transmembrane region" description="Helical" evidence="1">
    <location>
        <begin position="71"/>
        <end position="90"/>
    </location>
</feature>